<reference evidence="1 2" key="1">
    <citation type="submission" date="2016-09" db="EMBL/GenBank/DDBJ databases">
        <title>Draft genome sequence of the soil isolate, Lysinibacillus fusiformis M5, a potential hypoxanthine producer.</title>
        <authorList>
            <person name="Gallegos-Monterrosa R."/>
            <person name="Maroti G."/>
            <person name="Balint B."/>
            <person name="Kovacs A.T."/>
        </authorList>
    </citation>
    <scope>NUCLEOTIDE SEQUENCE [LARGE SCALE GENOMIC DNA]</scope>
    <source>
        <strain evidence="1 2">M5</strain>
    </source>
</reference>
<dbReference type="InterPro" id="IPR018743">
    <property type="entry name" value="DUF2292"/>
</dbReference>
<comment type="caution">
    <text evidence="1">The sequence shown here is derived from an EMBL/GenBank/DDBJ whole genome shotgun (WGS) entry which is preliminary data.</text>
</comment>
<protein>
    <recommendedName>
        <fullName evidence="3">DUF2292 domain-containing protein</fullName>
    </recommendedName>
</protein>
<organism evidence="1 2">
    <name type="scientific">Lysinibacillus fusiformis</name>
    <dbReference type="NCBI Taxonomy" id="28031"/>
    <lineage>
        <taxon>Bacteria</taxon>
        <taxon>Bacillati</taxon>
        <taxon>Bacillota</taxon>
        <taxon>Bacilli</taxon>
        <taxon>Bacillales</taxon>
        <taxon>Bacillaceae</taxon>
        <taxon>Lysinibacillus</taxon>
    </lineage>
</organism>
<evidence type="ECO:0000313" key="2">
    <source>
        <dbReference type="Proteomes" id="UP000094784"/>
    </source>
</evidence>
<proteinExistence type="predicted"/>
<dbReference type="RefSeq" id="WP_069480845.1">
    <property type="nucleotide sequence ID" value="NZ_JARTJZ010000005.1"/>
</dbReference>
<evidence type="ECO:0000313" key="1">
    <source>
        <dbReference type="EMBL" id="ODV55801.1"/>
    </source>
</evidence>
<dbReference type="EMBL" id="MECQ01000001">
    <property type="protein sequence ID" value="ODV55801.1"/>
    <property type="molecule type" value="Genomic_DNA"/>
</dbReference>
<dbReference type="Pfam" id="PF10055">
    <property type="entry name" value="DUF2292"/>
    <property type="match status" value="1"/>
</dbReference>
<name>A0A1E4R5T1_9BACI</name>
<dbReference type="Proteomes" id="UP000094784">
    <property type="component" value="Unassembled WGS sequence"/>
</dbReference>
<sequence>MHWPLLYNKDDKEGVYRMAQSAKVEDKKLEAIAKAIQNLEFGEVHITIQDGVIVQINRLEKQRFPQKK</sequence>
<gene>
    <name evidence="1" type="ORF">BG258_07740</name>
</gene>
<dbReference type="AlphaFoldDB" id="A0A1E4R5T1"/>
<evidence type="ECO:0008006" key="3">
    <source>
        <dbReference type="Google" id="ProtNLM"/>
    </source>
</evidence>
<accession>A0A1E4R5T1</accession>